<dbReference type="SUPFAM" id="SSF54909">
    <property type="entry name" value="Dimeric alpha+beta barrel"/>
    <property type="match status" value="1"/>
</dbReference>
<dbReference type="RefSeq" id="WP_073118304.1">
    <property type="nucleotide sequence ID" value="NZ_FRAA01000001.1"/>
</dbReference>
<dbReference type="PANTHER" id="PTHR35174:SF1">
    <property type="entry name" value="BLL0086 PROTEIN"/>
    <property type="match status" value="1"/>
</dbReference>
<dbReference type="STRING" id="156994.SAMN04488028_10119"/>
<evidence type="ECO:0000259" key="2">
    <source>
        <dbReference type="Pfam" id="PF03795"/>
    </source>
</evidence>
<dbReference type="AlphaFoldDB" id="A0A1M6J2R4"/>
<evidence type="ECO:0000313" key="3">
    <source>
        <dbReference type="EMBL" id="SHJ40996.1"/>
    </source>
</evidence>
<dbReference type="Pfam" id="PF03795">
    <property type="entry name" value="YCII"/>
    <property type="match status" value="1"/>
</dbReference>
<dbReference type="Proteomes" id="UP000184474">
    <property type="component" value="Unassembled WGS sequence"/>
</dbReference>
<dbReference type="EMBL" id="FRAA01000001">
    <property type="protein sequence ID" value="SHJ40996.1"/>
    <property type="molecule type" value="Genomic_DNA"/>
</dbReference>
<dbReference type="PANTHER" id="PTHR35174">
    <property type="entry name" value="BLL7171 PROTEIN-RELATED"/>
    <property type="match status" value="1"/>
</dbReference>
<organism evidence="3 4">
    <name type="scientific">Reichenbachiella agariperforans</name>
    <dbReference type="NCBI Taxonomy" id="156994"/>
    <lineage>
        <taxon>Bacteria</taxon>
        <taxon>Pseudomonadati</taxon>
        <taxon>Bacteroidota</taxon>
        <taxon>Cytophagia</taxon>
        <taxon>Cytophagales</taxon>
        <taxon>Reichenbachiellaceae</taxon>
        <taxon>Reichenbachiella</taxon>
    </lineage>
</organism>
<evidence type="ECO:0000313" key="4">
    <source>
        <dbReference type="Proteomes" id="UP000184474"/>
    </source>
</evidence>
<protein>
    <submittedName>
        <fullName evidence="3">Uncharacterized conserved protein</fullName>
    </submittedName>
</protein>
<reference evidence="4" key="1">
    <citation type="submission" date="2016-11" db="EMBL/GenBank/DDBJ databases">
        <authorList>
            <person name="Varghese N."/>
            <person name="Submissions S."/>
        </authorList>
    </citation>
    <scope>NUCLEOTIDE SEQUENCE [LARGE SCALE GENOMIC DNA]</scope>
    <source>
        <strain evidence="4">DSM 26134</strain>
    </source>
</reference>
<gene>
    <name evidence="3" type="ORF">SAMN04488028_10119</name>
</gene>
<keyword evidence="4" id="KW-1185">Reference proteome</keyword>
<dbReference type="InterPro" id="IPR005545">
    <property type="entry name" value="YCII"/>
</dbReference>
<dbReference type="InterPro" id="IPR011008">
    <property type="entry name" value="Dimeric_a/b-barrel"/>
</dbReference>
<proteinExistence type="inferred from homology"/>
<name>A0A1M6J2R4_REIAG</name>
<sequence>MKDFMMLFRSEPNPNFEPTPDEIEAEIKLWMDWIGGIGAQGKLKNAGEALGFEGKTVHADGSITDGPFAETKEIVGGFTLVTAKDLEEAVALTKGCPALDNGGKVEVREVMPTGDIPSD</sequence>
<evidence type="ECO:0000256" key="1">
    <source>
        <dbReference type="ARBA" id="ARBA00007689"/>
    </source>
</evidence>
<comment type="similarity">
    <text evidence="1">Belongs to the YciI family.</text>
</comment>
<dbReference type="Gene3D" id="3.30.70.1060">
    <property type="entry name" value="Dimeric alpha+beta barrel"/>
    <property type="match status" value="1"/>
</dbReference>
<accession>A0A1M6J2R4</accession>
<feature type="domain" description="YCII-related" evidence="2">
    <location>
        <begin position="30"/>
        <end position="112"/>
    </location>
</feature>